<evidence type="ECO:0000256" key="3">
    <source>
        <dbReference type="ARBA" id="ARBA00023163"/>
    </source>
</evidence>
<evidence type="ECO:0000259" key="4">
    <source>
        <dbReference type="PROSITE" id="PS01124"/>
    </source>
</evidence>
<dbReference type="PANTHER" id="PTHR46796:SF6">
    <property type="entry name" value="ARAC SUBFAMILY"/>
    <property type="match status" value="1"/>
</dbReference>
<dbReference type="RefSeq" id="WP_218097145.1">
    <property type="nucleotide sequence ID" value="NZ_CAJVCE010000002.1"/>
</dbReference>
<gene>
    <name evidence="5" type="primary">rhaS_4</name>
    <name evidence="5" type="ORF">PAECIP111802_00777</name>
</gene>
<proteinExistence type="predicted"/>
<dbReference type="InterPro" id="IPR050204">
    <property type="entry name" value="AraC_XylS_family_regulators"/>
</dbReference>
<name>A0ABM8VC32_9BACL</name>
<dbReference type="Pfam" id="PF12833">
    <property type="entry name" value="HTH_18"/>
    <property type="match status" value="1"/>
</dbReference>
<organism evidence="5 6">
    <name type="scientific">Paenibacillus allorhizosphaerae</name>
    <dbReference type="NCBI Taxonomy" id="2849866"/>
    <lineage>
        <taxon>Bacteria</taxon>
        <taxon>Bacillati</taxon>
        <taxon>Bacillota</taxon>
        <taxon>Bacilli</taxon>
        <taxon>Bacillales</taxon>
        <taxon>Paenibacillaceae</taxon>
        <taxon>Paenibacillus</taxon>
    </lineage>
</organism>
<dbReference type="EMBL" id="CAJVCE010000002">
    <property type="protein sequence ID" value="CAG7621982.1"/>
    <property type="molecule type" value="Genomic_DNA"/>
</dbReference>
<reference evidence="5 6" key="1">
    <citation type="submission" date="2021-06" db="EMBL/GenBank/DDBJ databases">
        <authorList>
            <person name="Criscuolo A."/>
        </authorList>
    </citation>
    <scope>NUCLEOTIDE SEQUENCE [LARGE SCALE GENOMIC DNA]</scope>
    <source>
        <strain evidence="6">CIP 111802</strain>
    </source>
</reference>
<feature type="domain" description="HTH araC/xylS-type" evidence="4">
    <location>
        <begin position="171"/>
        <end position="269"/>
    </location>
</feature>
<evidence type="ECO:0000313" key="5">
    <source>
        <dbReference type="EMBL" id="CAG7621982.1"/>
    </source>
</evidence>
<dbReference type="PROSITE" id="PS00041">
    <property type="entry name" value="HTH_ARAC_FAMILY_1"/>
    <property type="match status" value="1"/>
</dbReference>
<dbReference type="Pfam" id="PF02311">
    <property type="entry name" value="AraC_binding"/>
    <property type="match status" value="1"/>
</dbReference>
<comment type="caution">
    <text evidence="5">The sequence shown here is derived from an EMBL/GenBank/DDBJ whole genome shotgun (WGS) entry which is preliminary data.</text>
</comment>
<keyword evidence="1" id="KW-0805">Transcription regulation</keyword>
<keyword evidence="3" id="KW-0804">Transcription</keyword>
<dbReference type="Proteomes" id="UP000730618">
    <property type="component" value="Unassembled WGS sequence"/>
</dbReference>
<sequence>MSQLQPGLGPGTKSIGIDVMKVTPGIVRYSPGGAFGPRIQGDFQLVMVDTGVAEVWIDGICHVIPRGYVALLKPGHTERFAFAKEEETWHRWIAVTCTSANREQPMRLQELPFHLPISNGMNRITELLLALQKGPDRNDELMCALGLSALLLFESESKQASAQHSTNAWLMLAKKYIAGHYEEPLSLARIAAAVNVSQEHLIRLFRKHEGTTPMHYVWSYRIRNSLELLRNTGLSIQEIALRCGFKTSYHYARLVKKQTGMTPTDIRKELLGTI</sequence>
<dbReference type="InterPro" id="IPR018060">
    <property type="entry name" value="HTH_AraC"/>
</dbReference>
<keyword evidence="2" id="KW-0238">DNA-binding</keyword>
<dbReference type="SMART" id="SM00342">
    <property type="entry name" value="HTH_ARAC"/>
    <property type="match status" value="1"/>
</dbReference>
<dbReference type="PANTHER" id="PTHR46796">
    <property type="entry name" value="HTH-TYPE TRANSCRIPTIONAL ACTIVATOR RHAS-RELATED"/>
    <property type="match status" value="1"/>
</dbReference>
<dbReference type="PROSITE" id="PS01124">
    <property type="entry name" value="HTH_ARAC_FAMILY_2"/>
    <property type="match status" value="1"/>
</dbReference>
<evidence type="ECO:0000313" key="6">
    <source>
        <dbReference type="Proteomes" id="UP000730618"/>
    </source>
</evidence>
<dbReference type="InterPro" id="IPR003313">
    <property type="entry name" value="AraC-bd"/>
</dbReference>
<protein>
    <submittedName>
        <fullName evidence="5">HTH-type transcriptional activator RhaS</fullName>
    </submittedName>
</protein>
<accession>A0ABM8VC32</accession>
<keyword evidence="6" id="KW-1185">Reference proteome</keyword>
<dbReference type="InterPro" id="IPR018062">
    <property type="entry name" value="HTH_AraC-typ_CS"/>
</dbReference>
<evidence type="ECO:0000256" key="1">
    <source>
        <dbReference type="ARBA" id="ARBA00023015"/>
    </source>
</evidence>
<evidence type="ECO:0000256" key="2">
    <source>
        <dbReference type="ARBA" id="ARBA00023125"/>
    </source>
</evidence>